<protein>
    <submittedName>
        <fullName evidence="11">Rho-related protein RAC</fullName>
    </submittedName>
</protein>
<keyword evidence="4" id="KW-0488">Methylation</keyword>
<dbReference type="Gene3D" id="3.40.50.300">
    <property type="entry name" value="P-loop containing nucleotide triphosphate hydrolases"/>
    <property type="match status" value="1"/>
</dbReference>
<keyword evidence="5" id="KW-0547">Nucleotide-binding</keyword>
<dbReference type="GO" id="GO:0003908">
    <property type="term" value="F:methylated-DNA-[protein]-cysteine S-methyltransferase activity"/>
    <property type="evidence" value="ECO:0007669"/>
    <property type="project" value="InterPro"/>
</dbReference>
<evidence type="ECO:0000256" key="1">
    <source>
        <dbReference type="ARBA" id="ARBA00004342"/>
    </source>
</evidence>
<gene>
    <name evidence="11" type="ORF">AKO1_003780</name>
</gene>
<dbReference type="SMART" id="SM00176">
    <property type="entry name" value="RAN"/>
    <property type="match status" value="1"/>
</dbReference>
<comment type="caution">
    <text evidence="11">The sequence shown here is derived from an EMBL/GenBank/DDBJ whole genome shotgun (WGS) entry which is preliminary data.</text>
</comment>
<dbReference type="SMART" id="SM00175">
    <property type="entry name" value="RAB"/>
    <property type="match status" value="1"/>
</dbReference>
<evidence type="ECO:0000256" key="3">
    <source>
        <dbReference type="ARBA" id="ARBA00022475"/>
    </source>
</evidence>
<dbReference type="Pfam" id="PF00651">
    <property type="entry name" value="BTB"/>
    <property type="match status" value="2"/>
</dbReference>
<keyword evidence="12" id="KW-1185">Reference proteome</keyword>
<keyword evidence="6" id="KW-0342">GTP-binding</keyword>
<dbReference type="Gene3D" id="3.30.710.10">
    <property type="entry name" value="Potassium Channel Kv1.1, Chain A"/>
    <property type="match status" value="2"/>
</dbReference>
<keyword evidence="3" id="KW-1003">Cell membrane</keyword>
<dbReference type="CDD" id="cd00157">
    <property type="entry name" value="Rho"/>
    <property type="match status" value="1"/>
</dbReference>
<evidence type="ECO:0000313" key="11">
    <source>
        <dbReference type="EMBL" id="KAL0484997.1"/>
    </source>
</evidence>
<comment type="similarity">
    <text evidence="2">Belongs to the small GTPase superfamily. Rho family.</text>
</comment>
<dbReference type="CDD" id="cd18186">
    <property type="entry name" value="BTB_POZ_ZBTB_KLHL-like"/>
    <property type="match status" value="1"/>
</dbReference>
<organism evidence="11 12">
    <name type="scientific">Acrasis kona</name>
    <dbReference type="NCBI Taxonomy" id="1008807"/>
    <lineage>
        <taxon>Eukaryota</taxon>
        <taxon>Discoba</taxon>
        <taxon>Heterolobosea</taxon>
        <taxon>Tetramitia</taxon>
        <taxon>Eutetramitia</taxon>
        <taxon>Acrasidae</taxon>
        <taxon>Acrasis</taxon>
    </lineage>
</organism>
<feature type="domain" description="BTB" evidence="10">
    <location>
        <begin position="364"/>
        <end position="430"/>
    </location>
</feature>
<dbReference type="PROSITE" id="PS51420">
    <property type="entry name" value="RHO"/>
    <property type="match status" value="1"/>
</dbReference>
<dbReference type="PRINTS" id="PR00449">
    <property type="entry name" value="RASTRNSFRMNG"/>
</dbReference>
<name>A0AAW2Z5C6_9EUKA</name>
<dbReference type="FunFam" id="3.40.50.300:FF:000983">
    <property type="entry name" value="Rho family GTPase"/>
    <property type="match status" value="1"/>
</dbReference>
<dbReference type="SUPFAM" id="SSF54695">
    <property type="entry name" value="POZ domain"/>
    <property type="match status" value="2"/>
</dbReference>
<comment type="subcellular location">
    <subcellularLocation>
        <location evidence="1">Cell membrane</location>
        <topology evidence="1">Lipid-anchor</topology>
        <orientation evidence="1">Cytoplasmic side</orientation>
    </subcellularLocation>
</comment>
<proteinExistence type="inferred from homology"/>
<dbReference type="PROSITE" id="PS00374">
    <property type="entry name" value="MGMT"/>
    <property type="match status" value="1"/>
</dbReference>
<dbReference type="GO" id="GO:0005525">
    <property type="term" value="F:GTP binding"/>
    <property type="evidence" value="ECO:0007669"/>
    <property type="project" value="UniProtKB-KW"/>
</dbReference>
<dbReference type="NCBIfam" id="TIGR00231">
    <property type="entry name" value="small_GTP"/>
    <property type="match status" value="1"/>
</dbReference>
<dbReference type="PROSITE" id="PS51421">
    <property type="entry name" value="RAS"/>
    <property type="match status" value="1"/>
</dbReference>
<feature type="domain" description="BTB" evidence="10">
    <location>
        <begin position="213"/>
        <end position="302"/>
    </location>
</feature>
<dbReference type="PANTHER" id="PTHR24072">
    <property type="entry name" value="RHO FAMILY GTPASE"/>
    <property type="match status" value="1"/>
</dbReference>
<dbReference type="InterPro" id="IPR003578">
    <property type="entry name" value="Small_GTPase_Rho"/>
</dbReference>
<dbReference type="PROSITE" id="PS51419">
    <property type="entry name" value="RAB"/>
    <property type="match status" value="1"/>
</dbReference>
<dbReference type="InterPro" id="IPR001497">
    <property type="entry name" value="MethylDNA_cys_MeTrfase_AS"/>
</dbReference>
<dbReference type="SMART" id="SM00173">
    <property type="entry name" value="RAS"/>
    <property type="match status" value="1"/>
</dbReference>
<dbReference type="GO" id="GO:0003924">
    <property type="term" value="F:GTPase activity"/>
    <property type="evidence" value="ECO:0007669"/>
    <property type="project" value="InterPro"/>
</dbReference>
<sequence>MEQLKYVVVGDGGCGKSCLIITTVTGIYPEHYVPTVFDNYNHAFVYDNHTFNIVYWDTAGQEDYDRLRPLSYPNTDVFAICFSLNNRASFDNINEKWLPEIVHHCPGSTIILVGTKSDLKTQNLISNEEIDGLLKRGFSCYVETSSFRGSNLNQWVERGVQYHLSRSYPKSKKSKRVIFPPTLPPQEKAPYMEIESSTFDQVLEYLRLDASTSDVDVVLGDLVIPCHRIILASGCPLFCKSLGVEDDRQTDQIKDEHHVIKSIESGTDQNRHRIIIDDQKVNVFCLQRLIEFIYSGNPCIDGCDKNDIEKLTNVADMFLLPMLKGFVENFLGGESDFNPSITTFVNDQVAYSLLHLFFAKSLWSDVTFLFEGRKVPGHRSIVMASCKVLRATLSPPFFDGMNEIEIEVYDYNTCMAFLEYLYTAHLNITDETAVPLLGICNQNNMTRPITLCELAISKTIEREVADGIEKANVDVIGLFSVSQIHNAHQLNKFCMHFICTNYRIMKKRTEWSQLDKEDEKHIKLNQWPPKWYWHELKNYEKDLKKDKKCILS</sequence>
<evidence type="ECO:0000256" key="9">
    <source>
        <dbReference type="ARBA" id="ARBA00023289"/>
    </source>
</evidence>
<dbReference type="InterPro" id="IPR001806">
    <property type="entry name" value="Small_GTPase"/>
</dbReference>
<dbReference type="AlphaFoldDB" id="A0AAW2Z5C6"/>
<dbReference type="Pfam" id="PF00071">
    <property type="entry name" value="Ras"/>
    <property type="match status" value="1"/>
</dbReference>
<evidence type="ECO:0000259" key="10">
    <source>
        <dbReference type="PROSITE" id="PS50097"/>
    </source>
</evidence>
<dbReference type="InterPro" id="IPR011333">
    <property type="entry name" value="SKP1/BTB/POZ_sf"/>
</dbReference>
<dbReference type="GO" id="GO:0006281">
    <property type="term" value="P:DNA repair"/>
    <property type="evidence" value="ECO:0007669"/>
    <property type="project" value="InterPro"/>
</dbReference>
<accession>A0AAW2Z5C6</accession>
<dbReference type="InterPro" id="IPR027417">
    <property type="entry name" value="P-loop_NTPase"/>
</dbReference>
<evidence type="ECO:0000256" key="2">
    <source>
        <dbReference type="ARBA" id="ARBA00010142"/>
    </source>
</evidence>
<keyword evidence="9" id="KW-0636">Prenylation</keyword>
<evidence type="ECO:0000256" key="8">
    <source>
        <dbReference type="ARBA" id="ARBA00023288"/>
    </source>
</evidence>
<evidence type="ECO:0000256" key="6">
    <source>
        <dbReference type="ARBA" id="ARBA00023134"/>
    </source>
</evidence>
<dbReference type="GO" id="GO:0005886">
    <property type="term" value="C:plasma membrane"/>
    <property type="evidence" value="ECO:0007669"/>
    <property type="project" value="UniProtKB-SubCell"/>
</dbReference>
<evidence type="ECO:0000313" key="12">
    <source>
        <dbReference type="Proteomes" id="UP001431209"/>
    </source>
</evidence>
<dbReference type="Proteomes" id="UP001431209">
    <property type="component" value="Unassembled WGS sequence"/>
</dbReference>
<keyword evidence="7" id="KW-0472">Membrane</keyword>
<dbReference type="CDD" id="cd18499">
    <property type="entry name" value="BACK_RHOBTB"/>
    <property type="match status" value="1"/>
</dbReference>
<evidence type="ECO:0000256" key="5">
    <source>
        <dbReference type="ARBA" id="ARBA00022741"/>
    </source>
</evidence>
<keyword evidence="8" id="KW-0449">Lipoprotein</keyword>
<reference evidence="11 12" key="1">
    <citation type="submission" date="2024-03" db="EMBL/GenBank/DDBJ databases">
        <title>The Acrasis kona genome and developmental transcriptomes reveal deep origins of eukaryotic multicellular pathways.</title>
        <authorList>
            <person name="Sheikh S."/>
            <person name="Fu C.-J."/>
            <person name="Brown M.W."/>
            <person name="Baldauf S.L."/>
        </authorList>
    </citation>
    <scope>NUCLEOTIDE SEQUENCE [LARGE SCALE GENOMIC DNA]</scope>
    <source>
        <strain evidence="11 12">ATCC MYA-3509</strain>
    </source>
</reference>
<dbReference type="SMART" id="SM00225">
    <property type="entry name" value="BTB"/>
    <property type="match status" value="2"/>
</dbReference>
<evidence type="ECO:0000256" key="4">
    <source>
        <dbReference type="ARBA" id="ARBA00022481"/>
    </source>
</evidence>
<dbReference type="GO" id="GO:0007264">
    <property type="term" value="P:small GTPase-mediated signal transduction"/>
    <property type="evidence" value="ECO:0007669"/>
    <property type="project" value="InterPro"/>
</dbReference>
<dbReference type="InterPro" id="IPR005225">
    <property type="entry name" value="Small_GTP-bd"/>
</dbReference>
<dbReference type="SMART" id="SM00174">
    <property type="entry name" value="RHO"/>
    <property type="match status" value="1"/>
</dbReference>
<dbReference type="SUPFAM" id="SSF52540">
    <property type="entry name" value="P-loop containing nucleoside triphosphate hydrolases"/>
    <property type="match status" value="1"/>
</dbReference>
<evidence type="ECO:0000256" key="7">
    <source>
        <dbReference type="ARBA" id="ARBA00023136"/>
    </source>
</evidence>
<dbReference type="PROSITE" id="PS50097">
    <property type="entry name" value="BTB"/>
    <property type="match status" value="2"/>
</dbReference>
<dbReference type="EMBL" id="JAOPGA020001095">
    <property type="protein sequence ID" value="KAL0484997.1"/>
    <property type="molecule type" value="Genomic_DNA"/>
</dbReference>
<dbReference type="InterPro" id="IPR000210">
    <property type="entry name" value="BTB/POZ_dom"/>
</dbReference>